<feature type="region of interest" description="Disordered" evidence="12">
    <location>
        <begin position="483"/>
        <end position="506"/>
    </location>
</feature>
<dbReference type="GO" id="GO:0061630">
    <property type="term" value="F:ubiquitin protein ligase activity"/>
    <property type="evidence" value="ECO:0007669"/>
    <property type="project" value="UniProtKB-UniRule"/>
</dbReference>
<evidence type="ECO:0000256" key="10">
    <source>
        <dbReference type="PROSITE-ProRule" id="PRU00175"/>
    </source>
</evidence>
<feature type="domain" description="RING-type" evidence="13">
    <location>
        <begin position="527"/>
        <end position="589"/>
    </location>
</feature>
<dbReference type="InterPro" id="IPR013083">
    <property type="entry name" value="Znf_RING/FYVE/PHD"/>
</dbReference>
<dbReference type="Pfam" id="PF02825">
    <property type="entry name" value="WWE"/>
    <property type="match status" value="2"/>
</dbReference>
<evidence type="ECO:0000259" key="13">
    <source>
        <dbReference type="PROSITE" id="PS50089"/>
    </source>
</evidence>
<evidence type="ECO:0000256" key="6">
    <source>
        <dbReference type="ARBA" id="ARBA00022737"/>
    </source>
</evidence>
<evidence type="ECO:0000256" key="7">
    <source>
        <dbReference type="ARBA" id="ARBA00022771"/>
    </source>
</evidence>
<dbReference type="SMART" id="SM00184">
    <property type="entry name" value="RING"/>
    <property type="match status" value="1"/>
</dbReference>
<dbReference type="SUPFAM" id="SSF117839">
    <property type="entry name" value="WWE domain"/>
    <property type="match status" value="2"/>
</dbReference>
<dbReference type="PANTHER" id="PTHR12622">
    <property type="entry name" value="DELTEX-RELATED"/>
    <property type="match status" value="1"/>
</dbReference>
<dbReference type="InterPro" id="IPR018123">
    <property type="entry name" value="WWE-dom_subgr"/>
</dbReference>
<evidence type="ECO:0000256" key="3">
    <source>
        <dbReference type="ARBA" id="ARBA00009413"/>
    </source>
</evidence>
<evidence type="ECO:0000256" key="12">
    <source>
        <dbReference type="SAM" id="MobiDB-lite"/>
    </source>
</evidence>
<evidence type="ECO:0000256" key="2">
    <source>
        <dbReference type="ARBA" id="ARBA00004906"/>
    </source>
</evidence>
<feature type="region of interest" description="Disordered" evidence="12">
    <location>
        <begin position="1"/>
        <end position="27"/>
    </location>
</feature>
<dbReference type="Pfam" id="PF00097">
    <property type="entry name" value="zf-C3HC4"/>
    <property type="match status" value="1"/>
</dbReference>
<keyword evidence="8 11" id="KW-0862">Zinc</keyword>
<dbReference type="InterPro" id="IPR018957">
    <property type="entry name" value="Znf_C3HC4_RING-type"/>
</dbReference>
<dbReference type="InterPro" id="IPR001841">
    <property type="entry name" value="Znf_RING"/>
</dbReference>
<dbReference type="Proteomes" id="UP001274896">
    <property type="component" value="Unassembled WGS sequence"/>
</dbReference>
<feature type="compositionally biased region" description="Basic residues" evidence="12">
    <location>
        <begin position="495"/>
        <end position="504"/>
    </location>
</feature>
<evidence type="ECO:0000259" key="14">
    <source>
        <dbReference type="PROSITE" id="PS50918"/>
    </source>
</evidence>
<dbReference type="CDD" id="cd09633">
    <property type="entry name" value="Deltex_C"/>
    <property type="match status" value="1"/>
</dbReference>
<dbReference type="InterPro" id="IPR039398">
    <property type="entry name" value="Deltex_fam"/>
</dbReference>
<feature type="domain" description="WWE" evidence="14">
    <location>
        <begin position="110"/>
        <end position="186"/>
    </location>
</feature>
<dbReference type="SUPFAM" id="SSF57850">
    <property type="entry name" value="RING/U-box"/>
    <property type="match status" value="1"/>
</dbReference>
<feature type="compositionally biased region" description="Low complexity" evidence="12">
    <location>
        <begin position="1"/>
        <end position="25"/>
    </location>
</feature>
<evidence type="ECO:0000256" key="9">
    <source>
        <dbReference type="ARBA" id="ARBA00022976"/>
    </source>
</evidence>
<feature type="domain" description="WWE" evidence="14">
    <location>
        <begin position="19"/>
        <end position="109"/>
    </location>
</feature>
<dbReference type="Gene3D" id="3.30.720.50">
    <property type="match status" value="2"/>
</dbReference>
<feature type="region of interest" description="Disordered" evidence="12">
    <location>
        <begin position="179"/>
        <end position="198"/>
    </location>
</feature>
<gene>
    <name evidence="15" type="ORF">QTP70_020248</name>
</gene>
<dbReference type="EMBL" id="JAUCMX010000027">
    <property type="protein sequence ID" value="KAK3509137.1"/>
    <property type="molecule type" value="Genomic_DNA"/>
</dbReference>
<feature type="region of interest" description="Disordered" evidence="12">
    <location>
        <begin position="221"/>
        <end position="241"/>
    </location>
</feature>
<comment type="catalytic activity">
    <reaction evidence="1 11">
        <text>S-ubiquitinyl-[E2 ubiquitin-conjugating enzyme]-L-cysteine + [acceptor protein]-L-lysine = [E2 ubiquitin-conjugating enzyme]-L-cysteine + N(6)-ubiquitinyl-[acceptor protein]-L-lysine.</text>
        <dbReference type="EC" id="2.3.2.27"/>
    </reaction>
</comment>
<dbReference type="AlphaFoldDB" id="A0AAE0PW20"/>
<dbReference type="Pfam" id="PF18102">
    <property type="entry name" value="DTC"/>
    <property type="match status" value="1"/>
</dbReference>
<name>A0AAE0PW20_9TELE</name>
<dbReference type="PROSITE" id="PS50918">
    <property type="entry name" value="WWE"/>
    <property type="match status" value="2"/>
</dbReference>
<dbReference type="InterPro" id="IPR037197">
    <property type="entry name" value="WWE_dom_sf"/>
</dbReference>
<dbReference type="InterPro" id="IPR039399">
    <property type="entry name" value="Deltex_C_sf"/>
</dbReference>
<feature type="compositionally biased region" description="Low complexity" evidence="12">
    <location>
        <begin position="230"/>
        <end position="241"/>
    </location>
</feature>
<dbReference type="Gene3D" id="3.30.40.10">
    <property type="entry name" value="Zinc/RING finger domain, C3HC4 (zinc finger)"/>
    <property type="match status" value="1"/>
</dbReference>
<keyword evidence="5 11" id="KW-0479">Metal-binding</keyword>
<evidence type="ECO:0000256" key="4">
    <source>
        <dbReference type="ARBA" id="ARBA00022679"/>
    </source>
</evidence>
<keyword evidence="16" id="KW-1185">Reference proteome</keyword>
<feature type="region of interest" description="Disordered" evidence="12">
    <location>
        <begin position="394"/>
        <end position="415"/>
    </location>
</feature>
<dbReference type="InterPro" id="IPR039396">
    <property type="entry name" value="Deltex_C"/>
</dbReference>
<comment type="caution">
    <text evidence="15">The sequence shown here is derived from an EMBL/GenBank/DDBJ whole genome shotgun (WGS) entry which is preliminary data.</text>
</comment>
<reference evidence="15" key="1">
    <citation type="submission" date="2023-06" db="EMBL/GenBank/DDBJ databases">
        <title>Male Hemibagrus guttatus genome.</title>
        <authorList>
            <person name="Bian C."/>
        </authorList>
    </citation>
    <scope>NUCLEOTIDE SEQUENCE</scope>
    <source>
        <strain evidence="15">Male_cb2023</strain>
        <tissue evidence="15">Muscle</tissue>
    </source>
</reference>
<accession>A0AAE0PW20</accession>
<keyword evidence="7 10" id="KW-0863">Zinc-finger</keyword>
<dbReference type="SMART" id="SM00678">
    <property type="entry name" value="WWE"/>
    <property type="match status" value="2"/>
</dbReference>
<comment type="pathway">
    <text evidence="2 11">Protein modification; protein ubiquitination.</text>
</comment>
<comment type="similarity">
    <text evidence="3 11">Belongs to the Deltex family.</text>
</comment>
<dbReference type="FunFam" id="3.30.40.10:FF:000097">
    <property type="entry name" value="E3 ubiquitin-protein ligase DTX4"/>
    <property type="match status" value="1"/>
</dbReference>
<keyword evidence="9" id="KW-0914">Notch signaling pathway</keyword>
<dbReference type="EC" id="2.3.2.27" evidence="11"/>
<evidence type="ECO:0000256" key="8">
    <source>
        <dbReference type="ARBA" id="ARBA00022833"/>
    </source>
</evidence>
<evidence type="ECO:0000313" key="15">
    <source>
        <dbReference type="EMBL" id="KAK3509137.1"/>
    </source>
</evidence>
<keyword evidence="6" id="KW-0677">Repeat</keyword>
<dbReference type="InterPro" id="IPR004170">
    <property type="entry name" value="WWE_dom"/>
</dbReference>
<evidence type="ECO:0000256" key="5">
    <source>
        <dbReference type="ARBA" id="ARBA00022723"/>
    </source>
</evidence>
<dbReference type="CDD" id="cd16672">
    <property type="entry name" value="RING-H2_DTX2"/>
    <property type="match status" value="1"/>
</dbReference>
<proteinExistence type="inferred from homology"/>
<evidence type="ECO:0000256" key="11">
    <source>
        <dbReference type="RuleBase" id="RU367105"/>
    </source>
</evidence>
<dbReference type="GO" id="GO:0007219">
    <property type="term" value="P:Notch signaling pathway"/>
    <property type="evidence" value="ECO:0007669"/>
    <property type="project" value="UniProtKB-KW"/>
</dbReference>
<keyword evidence="4 11" id="KW-0808">Transferase</keyword>
<dbReference type="FunFam" id="3.30.390.130:FF:000001">
    <property type="entry name" value="Probable E3 ubiquitin-protein ligase DTX3"/>
    <property type="match status" value="1"/>
</dbReference>
<dbReference type="GO" id="GO:0016567">
    <property type="term" value="P:protein ubiquitination"/>
    <property type="evidence" value="ECO:0007669"/>
    <property type="project" value="UniProtKB-UniRule"/>
</dbReference>
<keyword evidence="11" id="KW-0963">Cytoplasm</keyword>
<dbReference type="PROSITE" id="PS50089">
    <property type="entry name" value="ZF_RING_2"/>
    <property type="match status" value="1"/>
</dbReference>
<evidence type="ECO:0000313" key="16">
    <source>
        <dbReference type="Proteomes" id="UP001274896"/>
    </source>
</evidence>
<sequence length="758" mass="81801">MATASGFSSGVSGSRSGPSLSASSSGSGGQVQGMAVVWEWQDDAGSWRPYSSQVSCFIEQCLQHHRSAGPAVTTISLGQSDPSLAAYIIDIPSLKQFRQDTGKIRSVRRSLFPQSTALVNGVLWEWANDEGGWTTYEMHTSGLLEHSYLARQTTVDLGPHRHNYVVDFTSLEQINKSSGYRRRVRRQTGTPYPPAAVSGTGSVIHSGPACTCQQCLSHGPMPGRSRHSFSAGAGPSSAYSPYPRRPLSVGNMAWGGPWSPAATSMAQHPGPVQSFPATPNGLSIPSIPLQLNGSSSVSAALAVSQPVSQSVNQVKILPSVSNNSLDIVVLRLELTGSQGELGYLQFISKKEGALPKDRTRITSRSPLSVAKPDGLRLLRVCRYSSLKRSQVDDTHCQVSLPSRDAPNSRPSSQHATTPSLVVGLLHFLAHHFSSPPLPSLPSFPSSLPPPHVFRLALGAGCPGMASILMSAAGLGVRFMTSPPGRPNQAQASSVKRAKRQHRTAVQKPEEVIKKYMEEVRVIPDEDCMICMERLSCPSGYDSPEGGSQALQPSTVGKFNKCGHTLHMLCMLAMYNNGNKDGSLQCPSCKTIYGEKTGTQPKGKMEIYSIPQSLPGHPDCGTIQIIYNIPPGIQGPEHPNPGQPYTCRGFPRFCFLPDNDKGRKVLELLKVAWTRRLIFTVGTSNTTGEPDTVVWNEIHHKTEMMSNVSGHGYPDPNYLDNVLAELAAQGVTEDCLKKTRLGHVSLSSFPNPAQNRLNR</sequence>
<dbReference type="GO" id="GO:0005737">
    <property type="term" value="C:cytoplasm"/>
    <property type="evidence" value="ECO:0007669"/>
    <property type="project" value="UniProtKB-SubCell"/>
</dbReference>
<dbReference type="GO" id="GO:0008270">
    <property type="term" value="F:zinc ion binding"/>
    <property type="evidence" value="ECO:0007669"/>
    <property type="project" value="UniProtKB-KW"/>
</dbReference>
<comment type="subcellular location">
    <subcellularLocation>
        <location evidence="11">Cytoplasm</location>
    </subcellularLocation>
</comment>
<dbReference type="Gene3D" id="3.30.390.130">
    <property type="match status" value="1"/>
</dbReference>
<evidence type="ECO:0000256" key="1">
    <source>
        <dbReference type="ARBA" id="ARBA00000900"/>
    </source>
</evidence>
<protein>
    <recommendedName>
        <fullName evidence="11">E3 ubiquitin-protein ligase</fullName>
        <ecNumber evidence="11">2.3.2.27</ecNumber>
    </recommendedName>
</protein>
<organism evidence="15 16">
    <name type="scientific">Hemibagrus guttatus</name>
    <dbReference type="NCBI Taxonomy" id="175788"/>
    <lineage>
        <taxon>Eukaryota</taxon>
        <taxon>Metazoa</taxon>
        <taxon>Chordata</taxon>
        <taxon>Craniata</taxon>
        <taxon>Vertebrata</taxon>
        <taxon>Euteleostomi</taxon>
        <taxon>Actinopterygii</taxon>
        <taxon>Neopterygii</taxon>
        <taxon>Teleostei</taxon>
        <taxon>Ostariophysi</taxon>
        <taxon>Siluriformes</taxon>
        <taxon>Bagridae</taxon>
        <taxon>Hemibagrus</taxon>
    </lineage>
</organism>